<feature type="compositionally biased region" description="Low complexity" evidence="6">
    <location>
        <begin position="188"/>
        <end position="206"/>
    </location>
</feature>
<dbReference type="InterPro" id="IPR016181">
    <property type="entry name" value="Acyl_CoA_acyltransferase"/>
</dbReference>
<proteinExistence type="predicted"/>
<evidence type="ECO:0000256" key="3">
    <source>
        <dbReference type="ARBA" id="ARBA00022679"/>
    </source>
</evidence>
<protein>
    <submittedName>
        <fullName evidence="7">GNAT family N-acetyltransferase</fullName>
    </submittedName>
</protein>
<sequence>MEPRLARYSVGLAATAVEMREAQRLRHRVFSEEMGARLDSPITGLDVDPLDAYCDHLLVRCDDTGEVVGTYRLLGPRRADRLYSDSEFDLGALAGIRGNMVEAGRACVHPSHRGGAVLGLMWAGIARYMVAGGYGWLAGSCSVPVAEAAGIMERVPLSPPGYRVTPHRPWRADPASGPSRRGDDSALPAGSGFVAAPPVGAGAVPPQREDTSERTAAARPGRTPLPPLLRGYMRLGAWVCGPPAHDLDFGTADFFVLLSMAEADPRYLRYFLGATS</sequence>
<dbReference type="Gene3D" id="3.40.630.30">
    <property type="match status" value="1"/>
</dbReference>
<organism evidence="7 8">
    <name type="scientific">Streptosporangium oxazolinicum</name>
    <dbReference type="NCBI Taxonomy" id="909287"/>
    <lineage>
        <taxon>Bacteria</taxon>
        <taxon>Bacillati</taxon>
        <taxon>Actinomycetota</taxon>
        <taxon>Actinomycetes</taxon>
        <taxon>Streptosporangiales</taxon>
        <taxon>Streptosporangiaceae</taxon>
        <taxon>Streptosporangium</taxon>
    </lineage>
</organism>
<keyword evidence="2" id="KW-0444">Lipid biosynthesis</keyword>
<feature type="region of interest" description="Disordered" evidence="6">
    <location>
        <begin position="163"/>
        <end position="223"/>
    </location>
</feature>
<gene>
    <name evidence="7" type="ORF">GCM10022252_06030</name>
</gene>
<evidence type="ECO:0000256" key="5">
    <source>
        <dbReference type="ARBA" id="ARBA00023315"/>
    </source>
</evidence>
<dbReference type="Proteomes" id="UP001501251">
    <property type="component" value="Unassembled WGS sequence"/>
</dbReference>
<dbReference type="PANTHER" id="PTHR37323">
    <property type="entry name" value="GCN5-RELATED N-ACETYLTRANSFERASE"/>
    <property type="match status" value="1"/>
</dbReference>
<evidence type="ECO:0000256" key="1">
    <source>
        <dbReference type="ARBA" id="ARBA00005189"/>
    </source>
</evidence>
<dbReference type="SUPFAM" id="SSF55729">
    <property type="entry name" value="Acyl-CoA N-acyltransferases (Nat)"/>
    <property type="match status" value="1"/>
</dbReference>
<evidence type="ECO:0000256" key="4">
    <source>
        <dbReference type="ARBA" id="ARBA00023098"/>
    </source>
</evidence>
<comment type="caution">
    <text evidence="7">The sequence shown here is derived from an EMBL/GenBank/DDBJ whole genome shotgun (WGS) entry which is preliminary data.</text>
</comment>
<accession>A0ABP8AC33</accession>
<keyword evidence="8" id="KW-1185">Reference proteome</keyword>
<dbReference type="EMBL" id="BAABAQ010000001">
    <property type="protein sequence ID" value="GAA4181513.1"/>
    <property type="molecule type" value="Genomic_DNA"/>
</dbReference>
<evidence type="ECO:0000313" key="8">
    <source>
        <dbReference type="Proteomes" id="UP001501251"/>
    </source>
</evidence>
<comment type="pathway">
    <text evidence="1">Lipid metabolism.</text>
</comment>
<evidence type="ECO:0000256" key="6">
    <source>
        <dbReference type="SAM" id="MobiDB-lite"/>
    </source>
</evidence>
<dbReference type="Pfam" id="PF13444">
    <property type="entry name" value="Acetyltransf_5"/>
    <property type="match status" value="1"/>
</dbReference>
<dbReference type="PANTHER" id="PTHR37323:SF1">
    <property type="entry name" value="L-ORNITHINE N(ALPHA)-ACYLTRANSFERASE"/>
    <property type="match status" value="1"/>
</dbReference>
<keyword evidence="3" id="KW-0808">Transferase</keyword>
<name>A0ABP8AC33_9ACTN</name>
<dbReference type="InterPro" id="IPR052351">
    <property type="entry name" value="Ornithine_N-alpha-AT"/>
</dbReference>
<evidence type="ECO:0000313" key="7">
    <source>
        <dbReference type="EMBL" id="GAA4181513.1"/>
    </source>
</evidence>
<evidence type="ECO:0000256" key="2">
    <source>
        <dbReference type="ARBA" id="ARBA00022516"/>
    </source>
</evidence>
<keyword evidence="4" id="KW-0443">Lipid metabolism</keyword>
<keyword evidence="5" id="KW-0012">Acyltransferase</keyword>
<reference evidence="8" key="1">
    <citation type="journal article" date="2019" name="Int. J. Syst. Evol. Microbiol.">
        <title>The Global Catalogue of Microorganisms (GCM) 10K type strain sequencing project: providing services to taxonomists for standard genome sequencing and annotation.</title>
        <authorList>
            <consortium name="The Broad Institute Genomics Platform"/>
            <consortium name="The Broad Institute Genome Sequencing Center for Infectious Disease"/>
            <person name="Wu L."/>
            <person name="Ma J."/>
        </authorList>
    </citation>
    <scope>NUCLEOTIDE SEQUENCE [LARGE SCALE GENOMIC DNA]</scope>
    <source>
        <strain evidence="8">JCM 17388</strain>
    </source>
</reference>